<evidence type="ECO:0000313" key="2">
    <source>
        <dbReference type="EMBL" id="TWT26899.1"/>
    </source>
</evidence>
<sequence>MPDLNPKYYKLIIWISCAALVLTLRLEGVVLAAIIILLMFVANSMRPNQSESATLLTSIKLSAEDIRDVIEAYDRFLHGSEPKNLADRTLHRPALANPDCTDPDIEAFFYQHDTAQSFLRRLDARLTTDLTVAQMEALLAVTDRRALELKEAWVRARRAAARYKP</sequence>
<keyword evidence="1" id="KW-1133">Transmembrane helix</keyword>
<keyword evidence="1" id="KW-0472">Membrane</keyword>
<dbReference type="Proteomes" id="UP000320791">
    <property type="component" value="Unassembled WGS sequence"/>
</dbReference>
<organism evidence="2 3">
    <name type="scientific">Corynebacterium canis</name>
    <dbReference type="NCBI Taxonomy" id="679663"/>
    <lineage>
        <taxon>Bacteria</taxon>
        <taxon>Bacillati</taxon>
        <taxon>Actinomycetota</taxon>
        <taxon>Actinomycetes</taxon>
        <taxon>Mycobacteriales</taxon>
        <taxon>Corynebacteriaceae</taxon>
        <taxon>Corynebacterium</taxon>
    </lineage>
</organism>
<name>A0A5C5UM16_9CORY</name>
<keyword evidence="1" id="KW-0812">Transmembrane</keyword>
<reference evidence="2 3" key="1">
    <citation type="submission" date="2019-08" db="EMBL/GenBank/DDBJ databases">
        <authorList>
            <person name="Lei W."/>
        </authorList>
    </citation>
    <scope>NUCLEOTIDE SEQUENCE [LARGE SCALE GENOMIC DNA]</scope>
    <source>
        <strain evidence="2 3">CCUG 58627</strain>
    </source>
</reference>
<evidence type="ECO:0000313" key="3">
    <source>
        <dbReference type="Proteomes" id="UP000320791"/>
    </source>
</evidence>
<dbReference type="RefSeq" id="WP_146323717.1">
    <property type="nucleotide sequence ID" value="NZ_BAABLR010000015.1"/>
</dbReference>
<proteinExistence type="predicted"/>
<comment type="caution">
    <text evidence="2">The sequence shown here is derived from an EMBL/GenBank/DDBJ whole genome shotgun (WGS) entry which is preliminary data.</text>
</comment>
<evidence type="ECO:0000256" key="1">
    <source>
        <dbReference type="SAM" id="Phobius"/>
    </source>
</evidence>
<gene>
    <name evidence="2" type="ORF">FRX94_03385</name>
</gene>
<dbReference type="OrthoDB" id="4427368at2"/>
<accession>A0A5C5UM16</accession>
<dbReference type="EMBL" id="VOHM01000005">
    <property type="protein sequence ID" value="TWT26899.1"/>
    <property type="molecule type" value="Genomic_DNA"/>
</dbReference>
<dbReference type="AlphaFoldDB" id="A0A5C5UM16"/>
<feature type="transmembrane region" description="Helical" evidence="1">
    <location>
        <begin position="12"/>
        <end position="41"/>
    </location>
</feature>
<protein>
    <submittedName>
        <fullName evidence="2">Uncharacterized protein</fullName>
    </submittedName>
</protein>
<keyword evidence="3" id="KW-1185">Reference proteome</keyword>